<gene>
    <name evidence="2" type="ORF">BDN71DRAFT_862034</name>
</gene>
<name>A0A9P5ZX98_PLEER</name>
<dbReference type="EMBL" id="MU154560">
    <property type="protein sequence ID" value="KAF9495635.1"/>
    <property type="molecule type" value="Genomic_DNA"/>
</dbReference>
<reference evidence="2" key="1">
    <citation type="submission" date="2020-11" db="EMBL/GenBank/DDBJ databases">
        <authorList>
            <consortium name="DOE Joint Genome Institute"/>
            <person name="Ahrendt S."/>
            <person name="Riley R."/>
            <person name="Andreopoulos W."/>
            <person name="Labutti K."/>
            <person name="Pangilinan J."/>
            <person name="Ruiz-Duenas F.J."/>
            <person name="Barrasa J.M."/>
            <person name="Sanchez-Garcia M."/>
            <person name="Camarero S."/>
            <person name="Miyauchi S."/>
            <person name="Serrano A."/>
            <person name="Linde D."/>
            <person name="Babiker R."/>
            <person name="Drula E."/>
            <person name="Ayuso-Fernandez I."/>
            <person name="Pacheco R."/>
            <person name="Padilla G."/>
            <person name="Ferreira P."/>
            <person name="Barriuso J."/>
            <person name="Kellner H."/>
            <person name="Castanera R."/>
            <person name="Alfaro M."/>
            <person name="Ramirez L."/>
            <person name="Pisabarro A.G."/>
            <person name="Kuo A."/>
            <person name="Tritt A."/>
            <person name="Lipzen A."/>
            <person name="He G."/>
            <person name="Yan M."/>
            <person name="Ng V."/>
            <person name="Cullen D."/>
            <person name="Martin F."/>
            <person name="Rosso M.-N."/>
            <person name="Henrissat B."/>
            <person name="Hibbett D."/>
            <person name="Martinez A.T."/>
            <person name="Grigoriev I.V."/>
        </authorList>
    </citation>
    <scope>NUCLEOTIDE SEQUENCE</scope>
    <source>
        <strain evidence="2">ATCC 90797</strain>
    </source>
</reference>
<proteinExistence type="predicted"/>
<evidence type="ECO:0000256" key="1">
    <source>
        <dbReference type="SAM" id="SignalP"/>
    </source>
</evidence>
<feature type="signal peptide" evidence="1">
    <location>
        <begin position="1"/>
        <end position="21"/>
    </location>
</feature>
<comment type="caution">
    <text evidence="2">The sequence shown here is derived from an EMBL/GenBank/DDBJ whole genome shotgun (WGS) entry which is preliminary data.</text>
</comment>
<sequence>MANGRMIPLLLVFGVRRTTLAKTNFRKIVVCRSTRSSQFFLSIRERLCRRQRCSFGFRLRLGFGYTFSVQYSVLHHLPTPLLFSKKKTLPPPNCIFPRFDSPYSLFPLLPALFLRLTIHCPVTVPDPAPDLISSFSFFYVYVSNPDVLR</sequence>
<evidence type="ECO:0000313" key="3">
    <source>
        <dbReference type="Proteomes" id="UP000807025"/>
    </source>
</evidence>
<protein>
    <recommendedName>
        <fullName evidence="4">Secreted protein</fullName>
    </recommendedName>
</protein>
<organism evidence="2 3">
    <name type="scientific">Pleurotus eryngii</name>
    <name type="common">Boletus of the steppes</name>
    <dbReference type="NCBI Taxonomy" id="5323"/>
    <lineage>
        <taxon>Eukaryota</taxon>
        <taxon>Fungi</taxon>
        <taxon>Dikarya</taxon>
        <taxon>Basidiomycota</taxon>
        <taxon>Agaricomycotina</taxon>
        <taxon>Agaricomycetes</taxon>
        <taxon>Agaricomycetidae</taxon>
        <taxon>Agaricales</taxon>
        <taxon>Pleurotineae</taxon>
        <taxon>Pleurotaceae</taxon>
        <taxon>Pleurotus</taxon>
    </lineage>
</organism>
<evidence type="ECO:0000313" key="2">
    <source>
        <dbReference type="EMBL" id="KAF9495635.1"/>
    </source>
</evidence>
<dbReference type="Proteomes" id="UP000807025">
    <property type="component" value="Unassembled WGS sequence"/>
</dbReference>
<feature type="chain" id="PRO_5040406945" description="Secreted protein" evidence="1">
    <location>
        <begin position="22"/>
        <end position="149"/>
    </location>
</feature>
<evidence type="ECO:0008006" key="4">
    <source>
        <dbReference type="Google" id="ProtNLM"/>
    </source>
</evidence>
<dbReference type="AlphaFoldDB" id="A0A9P5ZX98"/>
<keyword evidence="1" id="KW-0732">Signal</keyword>
<keyword evidence="3" id="KW-1185">Reference proteome</keyword>
<accession>A0A9P5ZX98</accession>